<feature type="domain" description="DUF4123" evidence="1">
    <location>
        <begin position="44"/>
        <end position="141"/>
    </location>
</feature>
<organism evidence="2 3">
    <name type="scientific">Achromobacter mucicolens</name>
    <dbReference type="NCBI Taxonomy" id="1389922"/>
    <lineage>
        <taxon>Bacteria</taxon>
        <taxon>Pseudomonadati</taxon>
        <taxon>Pseudomonadota</taxon>
        <taxon>Betaproteobacteria</taxon>
        <taxon>Burkholderiales</taxon>
        <taxon>Alcaligenaceae</taxon>
        <taxon>Achromobacter</taxon>
    </lineage>
</organism>
<name>A0ABD4YTN5_9BURK</name>
<gene>
    <name evidence="2" type="ORF">N5C72_10980</name>
</gene>
<evidence type="ECO:0000259" key="1">
    <source>
        <dbReference type="Pfam" id="PF13503"/>
    </source>
</evidence>
<sequence length="293" mass="32536">MSELSRKLITELSAPGPQRHLIAVSDIAGLDDSMRHAVNDLFGGRCYPLLQNEKWAALRPYSPLLLAARSTTLADCGNLMEAFHGRLLNALQGWIISTQPADALATHLSDATLARGPDGCTYLLRYYDPLVLPILHQRADPGWWNSFVAPIVSWWVPGANVERRLWGRVPGNGAQAGNTFPLEMLTMDADLWQALAEDPFPHRLLREAQTHEPSLFDTDCRYVRLARVRTHLKAAEMLGLSSSEDLHDYVFMALSRPAQQLRDDSQWQLALQMAASGNGRLGAAYLALVSQKT</sequence>
<dbReference type="AlphaFoldDB" id="A0ABD4YTN5"/>
<comment type="caution">
    <text evidence="2">The sequence shown here is derived from an EMBL/GenBank/DDBJ whole genome shotgun (WGS) entry which is preliminary data.</text>
</comment>
<dbReference type="RefSeq" id="WP_142053669.1">
    <property type="nucleotide sequence ID" value="NZ_CP082965.1"/>
</dbReference>
<reference evidence="2 3" key="1">
    <citation type="submission" date="2022-09" db="EMBL/GenBank/DDBJ databases">
        <title>Intensive care unit water sources are persistently colonized with multi-drug resistant bacteria and are the site of extensive horizontal gene transfer of antibiotic resistance genes.</title>
        <authorList>
            <person name="Diorio-Toth L."/>
        </authorList>
    </citation>
    <scope>NUCLEOTIDE SEQUENCE [LARGE SCALE GENOMIC DNA]</scope>
    <source>
        <strain evidence="2 3">GD03967</strain>
    </source>
</reference>
<protein>
    <submittedName>
        <fullName evidence="2">DUF4123 domain-containing protein</fullName>
    </submittedName>
</protein>
<dbReference type="EMBL" id="JAOBZK010000012">
    <property type="protein sequence ID" value="MDH1178601.1"/>
    <property type="molecule type" value="Genomic_DNA"/>
</dbReference>
<proteinExistence type="predicted"/>
<dbReference type="Pfam" id="PF13503">
    <property type="entry name" value="DUF4123"/>
    <property type="match status" value="1"/>
</dbReference>
<evidence type="ECO:0000313" key="2">
    <source>
        <dbReference type="EMBL" id="MDH1178601.1"/>
    </source>
</evidence>
<accession>A0ABD4YTN5</accession>
<dbReference type="Proteomes" id="UP001158644">
    <property type="component" value="Unassembled WGS sequence"/>
</dbReference>
<evidence type="ECO:0000313" key="3">
    <source>
        <dbReference type="Proteomes" id="UP001158644"/>
    </source>
</evidence>
<dbReference type="InterPro" id="IPR025391">
    <property type="entry name" value="DUF4123"/>
</dbReference>